<feature type="transmembrane region" description="Helical" evidence="2">
    <location>
        <begin position="248"/>
        <end position="270"/>
    </location>
</feature>
<feature type="repeat" description="ANK" evidence="1">
    <location>
        <begin position="85"/>
        <end position="106"/>
    </location>
</feature>
<dbReference type="Gramene" id="Bra035283.1">
    <property type="protein sequence ID" value="Bra035283.1-P"/>
    <property type="gene ID" value="Bra035283"/>
</dbReference>
<reference evidence="3 4" key="2">
    <citation type="journal article" date="2018" name="Hortic Res">
        <title>Improved Brassica rapa reference genome by single-molecule sequencing and chromosome conformation capture technologies.</title>
        <authorList>
            <person name="Zhang L."/>
            <person name="Cai X."/>
            <person name="Wu J."/>
            <person name="Liu M."/>
            <person name="Grob S."/>
            <person name="Cheng F."/>
            <person name="Liang J."/>
            <person name="Cai C."/>
            <person name="Liu Z."/>
            <person name="Liu B."/>
            <person name="Wang F."/>
            <person name="Li S."/>
            <person name="Liu F."/>
            <person name="Li X."/>
            <person name="Cheng L."/>
            <person name="Yang W."/>
            <person name="Li M.H."/>
            <person name="Grossniklaus U."/>
            <person name="Zheng H."/>
            <person name="Wang X."/>
        </authorList>
    </citation>
    <scope>NUCLEOTIDE SEQUENCE [LARGE SCALE GENOMIC DNA]</scope>
    <source>
        <strain evidence="3 4">cv. Chiifu-401-42</strain>
    </source>
</reference>
<organism evidence="3 4">
    <name type="scientific">Brassica campestris</name>
    <name type="common">Field mustard</name>
    <dbReference type="NCBI Taxonomy" id="3711"/>
    <lineage>
        <taxon>Eukaryota</taxon>
        <taxon>Viridiplantae</taxon>
        <taxon>Streptophyta</taxon>
        <taxon>Embryophyta</taxon>
        <taxon>Tracheophyta</taxon>
        <taxon>Spermatophyta</taxon>
        <taxon>Magnoliopsida</taxon>
        <taxon>eudicotyledons</taxon>
        <taxon>Gunneridae</taxon>
        <taxon>Pentapetalae</taxon>
        <taxon>rosids</taxon>
        <taxon>malvids</taxon>
        <taxon>Brassicales</taxon>
        <taxon>Brassicaceae</taxon>
        <taxon>Brassiceae</taxon>
        <taxon>Brassica</taxon>
    </lineage>
</organism>
<name>M4F2I4_BRACM</name>
<dbReference type="eggNOG" id="KOG0504">
    <property type="taxonomic scope" value="Eukaryota"/>
</dbReference>
<dbReference type="PANTHER" id="PTHR24128">
    <property type="entry name" value="HOMEOBOX PROTEIN WARIAI"/>
    <property type="match status" value="1"/>
</dbReference>
<dbReference type="InParanoid" id="M4F2I4"/>
<accession>M4F2I4</accession>
<dbReference type="EnsemblPlants" id="Bra035283.1">
    <property type="protein sequence ID" value="Bra035283.1-P"/>
    <property type="gene ID" value="Bra035283"/>
</dbReference>
<proteinExistence type="predicted"/>
<dbReference type="AlphaFoldDB" id="M4F2I4"/>
<dbReference type="STRING" id="51351.M4F2I4"/>
<evidence type="ECO:0000256" key="2">
    <source>
        <dbReference type="SAM" id="Phobius"/>
    </source>
</evidence>
<dbReference type="Pfam" id="PF12796">
    <property type="entry name" value="Ank_2"/>
    <property type="match status" value="1"/>
</dbReference>
<dbReference type="PROSITE" id="PS50297">
    <property type="entry name" value="ANK_REP_REGION"/>
    <property type="match status" value="2"/>
</dbReference>
<evidence type="ECO:0000313" key="3">
    <source>
        <dbReference type="EnsemblPlants" id="Bra035283.1-P"/>
    </source>
</evidence>
<dbReference type="InterPro" id="IPR036770">
    <property type="entry name" value="Ankyrin_rpt-contain_sf"/>
</dbReference>
<keyword evidence="2" id="KW-0812">Transmembrane</keyword>
<dbReference type="OMA" id="SEDICCT"/>
<dbReference type="Gene3D" id="1.25.40.20">
    <property type="entry name" value="Ankyrin repeat-containing domain"/>
    <property type="match status" value="1"/>
</dbReference>
<dbReference type="InterPro" id="IPR002110">
    <property type="entry name" value="Ankyrin_rpt"/>
</dbReference>
<reference evidence="3 4" key="1">
    <citation type="journal article" date="2011" name="Nat. Genet.">
        <title>The genome of the mesopolyploid crop species Brassica rapa.</title>
        <authorList>
            <consortium name="Brassica rapa Genome Sequencing Project Consortium"/>
            <person name="Wang X."/>
            <person name="Wang H."/>
            <person name="Wang J."/>
            <person name="Sun R."/>
            <person name="Wu J."/>
            <person name="Liu S."/>
            <person name="Bai Y."/>
            <person name="Mun J.H."/>
            <person name="Bancroft I."/>
            <person name="Cheng F."/>
            <person name="Huang S."/>
            <person name="Li X."/>
            <person name="Hua W."/>
            <person name="Wang J."/>
            <person name="Wang X."/>
            <person name="Freeling M."/>
            <person name="Pires J.C."/>
            <person name="Paterson A.H."/>
            <person name="Chalhoub B."/>
            <person name="Wang B."/>
            <person name="Hayward A."/>
            <person name="Sharpe A.G."/>
            <person name="Park B.S."/>
            <person name="Weisshaar B."/>
            <person name="Liu B."/>
            <person name="Li B."/>
            <person name="Liu B."/>
            <person name="Tong C."/>
            <person name="Song C."/>
            <person name="Duran C."/>
            <person name="Peng C."/>
            <person name="Geng C."/>
            <person name="Koh C."/>
            <person name="Lin C."/>
            <person name="Edwards D."/>
            <person name="Mu D."/>
            <person name="Shen D."/>
            <person name="Soumpourou E."/>
            <person name="Li F."/>
            <person name="Fraser F."/>
            <person name="Conant G."/>
            <person name="Lassalle G."/>
            <person name="King G.J."/>
            <person name="Bonnema G."/>
            <person name="Tang H."/>
            <person name="Wang H."/>
            <person name="Belcram H."/>
            <person name="Zhou H."/>
            <person name="Hirakawa H."/>
            <person name="Abe H."/>
            <person name="Guo H."/>
            <person name="Wang H."/>
            <person name="Jin H."/>
            <person name="Parkin I.A."/>
            <person name="Batley J."/>
            <person name="Kim J.S."/>
            <person name="Just J."/>
            <person name="Li J."/>
            <person name="Xu J."/>
            <person name="Deng J."/>
            <person name="Kim J.A."/>
            <person name="Li J."/>
            <person name="Yu J."/>
            <person name="Meng J."/>
            <person name="Wang J."/>
            <person name="Min J."/>
            <person name="Poulain J."/>
            <person name="Wang J."/>
            <person name="Hatakeyama K."/>
            <person name="Wu K."/>
            <person name="Wang L."/>
            <person name="Fang L."/>
            <person name="Trick M."/>
            <person name="Links M.G."/>
            <person name="Zhao M."/>
            <person name="Jin M."/>
            <person name="Ramchiary N."/>
            <person name="Drou N."/>
            <person name="Berkman P.J."/>
            <person name="Cai Q."/>
            <person name="Huang Q."/>
            <person name="Li R."/>
            <person name="Tabata S."/>
            <person name="Cheng S."/>
            <person name="Zhang S."/>
            <person name="Zhang S."/>
            <person name="Huang S."/>
            <person name="Sato S."/>
            <person name="Sun S."/>
            <person name="Kwon S.J."/>
            <person name="Choi S.R."/>
            <person name="Lee T.H."/>
            <person name="Fan W."/>
            <person name="Zhao X."/>
            <person name="Tan X."/>
            <person name="Xu X."/>
            <person name="Wang Y."/>
            <person name="Qiu Y."/>
            <person name="Yin Y."/>
            <person name="Li Y."/>
            <person name="Du Y."/>
            <person name="Liao Y."/>
            <person name="Lim Y."/>
            <person name="Narusaka Y."/>
            <person name="Wang Y."/>
            <person name="Wang Z."/>
            <person name="Li Z."/>
            <person name="Wang Z."/>
            <person name="Xiong Z."/>
            <person name="Zhang Z."/>
        </authorList>
    </citation>
    <scope>NUCLEOTIDE SEQUENCE [LARGE SCALE GENOMIC DNA]</scope>
    <source>
        <strain evidence="3 4">cv. Chiifu-401-42</strain>
    </source>
</reference>
<feature type="transmembrane region" description="Helical" evidence="2">
    <location>
        <begin position="276"/>
        <end position="298"/>
    </location>
</feature>
<keyword evidence="2" id="KW-0472">Membrane</keyword>
<dbReference type="HOGENOM" id="CLU_000134_47_1_1"/>
<evidence type="ECO:0000256" key="1">
    <source>
        <dbReference type="PROSITE-ProRule" id="PRU00023"/>
    </source>
</evidence>
<dbReference type="PROSITE" id="PS50088">
    <property type="entry name" value="ANK_REPEAT"/>
    <property type="match status" value="2"/>
</dbReference>
<dbReference type="PANTHER" id="PTHR24128:SF76">
    <property type="entry name" value="ANKYRIN REPEAT FAMILY PROTEIN"/>
    <property type="match status" value="1"/>
</dbReference>
<dbReference type="SMR" id="M4F2I4"/>
<feature type="repeat" description="ANK" evidence="1">
    <location>
        <begin position="17"/>
        <end position="39"/>
    </location>
</feature>
<keyword evidence="4" id="KW-1185">Reference proteome</keyword>
<keyword evidence="2" id="KW-1133">Transmembrane helix</keyword>
<dbReference type="SMART" id="SM00248">
    <property type="entry name" value="ANK"/>
    <property type="match status" value="3"/>
</dbReference>
<evidence type="ECO:0000313" key="4">
    <source>
        <dbReference type="Proteomes" id="UP000011750"/>
    </source>
</evidence>
<dbReference type="SUPFAM" id="SSF48403">
    <property type="entry name" value="Ankyrin repeat"/>
    <property type="match status" value="1"/>
</dbReference>
<dbReference type="Proteomes" id="UP000011750">
    <property type="component" value="Chromosome A08"/>
</dbReference>
<sequence length="331" mass="37181">MEIMNLKPSFARKLNTYGLSPLHLAIEEGQTRLVLSLLKVDPNLVRLPGREGTTPFHQVVGRGETDLMTEFLLACPGCIRDANVNGETALHIAVLNDRYEELELLLGWVQSLRQADAESLEMQFLKQTHNRIGLTAPDILQNQGEHQTNRNIENIVRKSGGKTGNSLPKPKKVSEVLRTPIGFTEHWFTRTARPPGSVYQENAAEESKKSVGTIMMNHKYFYVLRNVNSMAFVGADFMAFCLLPAGEVYVWFMWIAVPLYVSYLVSMSVISPDTVWSFSTSAVSVLIIIAVYMVVYFVRWRRSKKKIPGTTSDLILEGLTTLDLAKGVECR</sequence>
<protein>
    <submittedName>
        <fullName evidence="3">Uncharacterized protein</fullName>
    </submittedName>
</protein>
<keyword evidence="1" id="KW-0040">ANK repeat</keyword>
<reference evidence="3" key="3">
    <citation type="submission" date="2023-03" db="UniProtKB">
        <authorList>
            <consortium name="EnsemblPlants"/>
        </authorList>
    </citation>
    <scope>IDENTIFICATION</scope>
    <source>
        <strain evidence="3">cv. Chiifu-401-42</strain>
    </source>
</reference>